<accession>A0A7G1QBH8</accession>
<reference evidence="1 2" key="1">
    <citation type="submission" date="2020-03" db="EMBL/GenBank/DDBJ databases">
        <authorList>
            <person name="Picone N."/>
        </authorList>
    </citation>
    <scope>NUCLEOTIDE SEQUENCE [LARGE SCALE GENOMIC DNA]</scope>
    <source>
        <strain evidence="1">NSCAC1</strain>
    </source>
</reference>
<organism evidence="1 2">
    <name type="scientific">Candidatus Nitrosacidococcus tergens</name>
    <dbReference type="NCBI Taxonomy" id="553981"/>
    <lineage>
        <taxon>Bacteria</taxon>
        <taxon>Pseudomonadati</taxon>
        <taxon>Pseudomonadota</taxon>
        <taxon>Gammaproteobacteria</taxon>
        <taxon>Chromatiales</taxon>
        <taxon>Chromatiaceae</taxon>
        <taxon>Candidatus Nitrosacidococcus</taxon>
    </lineage>
</organism>
<dbReference type="KEGG" id="ntg:NSCAC_1565"/>
<dbReference type="AlphaFoldDB" id="A0A7G1QBH8"/>
<dbReference type="RefSeq" id="WP_197744226.1">
    <property type="nucleotide sequence ID" value="NZ_LR778175.1"/>
</dbReference>
<sequence>MSKMKWIGENLSFGGLIRNAGSGLGTLTKVTVEGTGMVASLFIDDPEEKQKIQNTCTTIGESIDSDIKECSAIVGKGVDYGVQKTSAGVGYVSGEAVRLMGADEETVVLAQKIGTLASAVTVGVVVGGGIADAAIAAGAAAGATGAAATTSGLAALGGGSIAAGGGGMAAGQAVVNGIVAAGGVSGAATLKDNDSA</sequence>
<dbReference type="Proteomes" id="UP000516072">
    <property type="component" value="Chromosome"/>
</dbReference>
<protein>
    <submittedName>
        <fullName evidence="1">Uncharacterized protein</fullName>
    </submittedName>
</protein>
<evidence type="ECO:0000313" key="2">
    <source>
        <dbReference type="Proteomes" id="UP000516072"/>
    </source>
</evidence>
<keyword evidence="2" id="KW-1185">Reference proteome</keyword>
<gene>
    <name evidence="1" type="ORF">NSCAC_1565</name>
</gene>
<name>A0A7G1QBH8_9GAMM</name>
<dbReference type="EMBL" id="LR778175">
    <property type="protein sequence ID" value="CAB1277227.1"/>
    <property type="molecule type" value="Genomic_DNA"/>
</dbReference>
<proteinExistence type="predicted"/>
<evidence type="ECO:0000313" key="1">
    <source>
        <dbReference type="EMBL" id="CAB1277227.1"/>
    </source>
</evidence>